<accession>A0A2S4JU44</accession>
<dbReference type="OrthoDB" id="9937342at2"/>
<evidence type="ECO:0000313" key="1">
    <source>
        <dbReference type="EMBL" id="POR03047.1"/>
    </source>
</evidence>
<protein>
    <submittedName>
        <fullName evidence="1">Uncharacterized protein</fullName>
    </submittedName>
</protein>
<gene>
    <name evidence="1" type="ORF">AU468_05675</name>
</gene>
<dbReference type="EMBL" id="LPWH01000055">
    <property type="protein sequence ID" value="POR03047.1"/>
    <property type="molecule type" value="Genomic_DNA"/>
</dbReference>
<comment type="caution">
    <text evidence="1">The sequence shown here is derived from an EMBL/GenBank/DDBJ whole genome shotgun (WGS) entry which is preliminary data.</text>
</comment>
<name>A0A2S4JU44_9SPIO</name>
<dbReference type="RefSeq" id="WP_103679893.1">
    <property type="nucleotide sequence ID" value="NZ_LPWH01000055.1"/>
</dbReference>
<dbReference type="Proteomes" id="UP000237350">
    <property type="component" value="Unassembled WGS sequence"/>
</dbReference>
<sequence length="212" mass="22610">MIVRKGLAVFLLLVGGGGLFGAPSGYRALRLTLGPESHEYSLNSRVSTGVGDFHLGSSDESWDSAWALHGQYLRSRRSFLIYGASLGLAHAEAREGTRKLVMESTLVRGYLGGVLLNRPSVTVEVLPFLGAGHSRLSFESGPLSTTMEGYVLEAGGDLNVLYRGMARLDIGFGVGLLSRQNRFSEGLAGGSTLDVDIDAGLVRVFCIAGFRL</sequence>
<evidence type="ECO:0000313" key="2">
    <source>
        <dbReference type="Proteomes" id="UP000237350"/>
    </source>
</evidence>
<keyword evidence="2" id="KW-1185">Reference proteome</keyword>
<proteinExistence type="predicted"/>
<organism evidence="1 2">
    <name type="scientific">Alkalispirochaeta sphaeroplastigenens</name>
    <dbReference type="NCBI Taxonomy" id="1187066"/>
    <lineage>
        <taxon>Bacteria</taxon>
        <taxon>Pseudomonadati</taxon>
        <taxon>Spirochaetota</taxon>
        <taxon>Spirochaetia</taxon>
        <taxon>Spirochaetales</taxon>
        <taxon>Spirochaetaceae</taxon>
        <taxon>Alkalispirochaeta</taxon>
    </lineage>
</organism>
<reference evidence="2" key="1">
    <citation type="submission" date="2015-12" db="EMBL/GenBank/DDBJ databases">
        <authorList>
            <person name="Lodha T.D."/>
            <person name="Chintalapati S."/>
            <person name="Chintalapati V.R."/>
            <person name="Sravanthi T."/>
        </authorList>
    </citation>
    <scope>NUCLEOTIDE SEQUENCE [LARGE SCALE GENOMIC DNA]</scope>
    <source>
        <strain evidence="2">JC133</strain>
    </source>
</reference>
<dbReference type="AlphaFoldDB" id="A0A2S4JU44"/>